<evidence type="ECO:0000256" key="4">
    <source>
        <dbReference type="RuleBase" id="RU003465"/>
    </source>
</evidence>
<keyword evidence="6" id="KW-0472">Membrane</keyword>
<accession>A0A6G0TAK8</accession>
<dbReference type="PROSITE" id="PS01032">
    <property type="entry name" value="PPM_1"/>
    <property type="match status" value="1"/>
</dbReference>
<proteinExistence type="inferred from homology"/>
<evidence type="ECO:0000256" key="3">
    <source>
        <dbReference type="ARBA" id="ARBA00022912"/>
    </source>
</evidence>
<keyword evidence="6" id="KW-0812">Transmembrane</keyword>
<dbReference type="Pfam" id="PF00481">
    <property type="entry name" value="PP2C"/>
    <property type="match status" value="2"/>
</dbReference>
<reference evidence="8 9" key="1">
    <citation type="submission" date="2019-08" db="EMBL/GenBank/DDBJ databases">
        <title>The genome of the soybean aphid Biotype 1, its phylome, world population structure and adaptation to the North American continent.</title>
        <authorList>
            <person name="Giordano R."/>
            <person name="Donthu R.K."/>
            <person name="Hernandez A.G."/>
            <person name="Wright C.L."/>
            <person name="Zimin A.V."/>
        </authorList>
    </citation>
    <scope>NUCLEOTIDE SEQUENCE [LARGE SCALE GENOMIC DNA]</scope>
    <source>
        <tissue evidence="8">Whole aphids</tissue>
    </source>
</reference>
<evidence type="ECO:0000313" key="8">
    <source>
        <dbReference type="EMBL" id="KAE9529252.1"/>
    </source>
</evidence>
<dbReference type="InterPro" id="IPR036457">
    <property type="entry name" value="PPM-type-like_dom_sf"/>
</dbReference>
<evidence type="ECO:0000256" key="1">
    <source>
        <dbReference type="ARBA" id="ARBA00022723"/>
    </source>
</evidence>
<dbReference type="Gene3D" id="3.60.40.10">
    <property type="entry name" value="PPM-type phosphatase domain"/>
    <property type="match status" value="1"/>
</dbReference>
<dbReference type="CDD" id="cd00143">
    <property type="entry name" value="PP2Cc"/>
    <property type="match status" value="1"/>
</dbReference>
<keyword evidence="1" id="KW-0479">Metal-binding</keyword>
<dbReference type="SUPFAM" id="SSF81606">
    <property type="entry name" value="PP2C-like"/>
    <property type="match status" value="1"/>
</dbReference>
<organism evidence="8 9">
    <name type="scientific">Aphis glycines</name>
    <name type="common">Soybean aphid</name>
    <dbReference type="NCBI Taxonomy" id="307491"/>
    <lineage>
        <taxon>Eukaryota</taxon>
        <taxon>Metazoa</taxon>
        <taxon>Ecdysozoa</taxon>
        <taxon>Arthropoda</taxon>
        <taxon>Hexapoda</taxon>
        <taxon>Insecta</taxon>
        <taxon>Pterygota</taxon>
        <taxon>Neoptera</taxon>
        <taxon>Paraneoptera</taxon>
        <taxon>Hemiptera</taxon>
        <taxon>Sternorrhyncha</taxon>
        <taxon>Aphidomorpha</taxon>
        <taxon>Aphidoidea</taxon>
        <taxon>Aphididae</taxon>
        <taxon>Aphidini</taxon>
        <taxon>Aphis</taxon>
        <taxon>Aphis</taxon>
    </lineage>
</organism>
<dbReference type="OrthoDB" id="343114at2759"/>
<feature type="transmembrane region" description="Helical" evidence="6">
    <location>
        <begin position="51"/>
        <end position="69"/>
    </location>
</feature>
<evidence type="ECO:0000256" key="5">
    <source>
        <dbReference type="SAM" id="Coils"/>
    </source>
</evidence>
<dbReference type="InterPro" id="IPR001932">
    <property type="entry name" value="PPM-type_phosphatase-like_dom"/>
</dbReference>
<feature type="coiled-coil region" evidence="5">
    <location>
        <begin position="163"/>
        <end position="193"/>
    </location>
</feature>
<name>A0A6G0TAK8_APHGL</name>
<sequence length="473" mass="53522">MDDSVEDKIIYQVYLTHMKLLSSKLTLAKNKVNSYNNMWKYMQFYFTKPEVIFFLALILCLLFFSGNLFKSTNGFFKKINRSLSFIGFNDFQQLMVDEKDALTKNWKFNGKNVALYAIKGRRSQMEDRYVIKTNIMNTGISLFAIFDGHGGEFAADYATTHLMKNLTNKIIEVKKLLDEKTDTTEELKTFNSNIPENLTPKMKMKITKIEEHTTTKMKPSSSADDSVINHNKLKQDSLSLIKDITTLKNVDDETINPSSYLQRDGNINFSKILIDEVLAADKLLIEAAKLTYDIAGSTALIVLVEGTTLFVANVGDSRGVMCDKKGNAIPLSFDHKPQQMREKKRIAEAGGFISFNGVWRVAGVLATSRALGDYPLKEKQFVIANPDVLTFDLSHHDPQFIILASDGLWDTFTNEEAVECIKQHIDDSFHGAQYLTIQSYNRGSLDNITVLVIKFPPVWSKESQVVDHGGSKY</sequence>
<evidence type="ECO:0000256" key="6">
    <source>
        <dbReference type="SAM" id="Phobius"/>
    </source>
</evidence>
<evidence type="ECO:0000256" key="2">
    <source>
        <dbReference type="ARBA" id="ARBA00022801"/>
    </source>
</evidence>
<dbReference type="PANTHER" id="PTHR47992">
    <property type="entry name" value="PROTEIN PHOSPHATASE"/>
    <property type="match status" value="1"/>
</dbReference>
<keyword evidence="9" id="KW-1185">Reference proteome</keyword>
<evidence type="ECO:0000259" key="7">
    <source>
        <dbReference type="PROSITE" id="PS51746"/>
    </source>
</evidence>
<comment type="similarity">
    <text evidence="4">Belongs to the PP2C family.</text>
</comment>
<feature type="domain" description="PPM-type phosphatase" evidence="7">
    <location>
        <begin position="112"/>
        <end position="455"/>
    </location>
</feature>
<dbReference type="InterPro" id="IPR015655">
    <property type="entry name" value="PP2C"/>
</dbReference>
<keyword evidence="6" id="KW-1133">Transmembrane helix</keyword>
<dbReference type="InterPro" id="IPR000222">
    <property type="entry name" value="PP2C_BS"/>
</dbReference>
<dbReference type="SMART" id="SM00332">
    <property type="entry name" value="PP2Cc"/>
    <property type="match status" value="1"/>
</dbReference>
<dbReference type="PROSITE" id="PS51746">
    <property type="entry name" value="PPM_2"/>
    <property type="match status" value="1"/>
</dbReference>
<dbReference type="Proteomes" id="UP000475862">
    <property type="component" value="Unassembled WGS sequence"/>
</dbReference>
<dbReference type="EMBL" id="VYZN01000045">
    <property type="protein sequence ID" value="KAE9529252.1"/>
    <property type="molecule type" value="Genomic_DNA"/>
</dbReference>
<gene>
    <name evidence="8" type="ORF">AGLY_011928</name>
</gene>
<protein>
    <recommendedName>
        <fullName evidence="7">PPM-type phosphatase domain-containing protein</fullName>
    </recommendedName>
</protein>
<keyword evidence="2 4" id="KW-0378">Hydrolase</keyword>
<dbReference type="GO" id="GO:0046872">
    <property type="term" value="F:metal ion binding"/>
    <property type="evidence" value="ECO:0007669"/>
    <property type="project" value="UniProtKB-KW"/>
</dbReference>
<evidence type="ECO:0000313" key="9">
    <source>
        <dbReference type="Proteomes" id="UP000475862"/>
    </source>
</evidence>
<keyword evidence="5" id="KW-0175">Coiled coil</keyword>
<comment type="caution">
    <text evidence="8">The sequence shown here is derived from an EMBL/GenBank/DDBJ whole genome shotgun (WGS) entry which is preliminary data.</text>
</comment>
<dbReference type="AlphaFoldDB" id="A0A6G0TAK8"/>
<keyword evidence="3 4" id="KW-0904">Protein phosphatase</keyword>
<dbReference type="GO" id="GO:0004722">
    <property type="term" value="F:protein serine/threonine phosphatase activity"/>
    <property type="evidence" value="ECO:0007669"/>
    <property type="project" value="InterPro"/>
</dbReference>